<sequence>MVNHVGSMKEWGTLMETSKEKLVVVDFTATWCGPCKQIAPIFAKMAEEYPDAEFVKVDVDDADDVAQACGIQAMPTFQFFKDGNKVDELQGADPNKLKALVTKHK</sequence>
<dbReference type="SUPFAM" id="SSF52833">
    <property type="entry name" value="Thioredoxin-like"/>
    <property type="match status" value="1"/>
</dbReference>
<accession>A0A1E7FU38</accession>
<dbReference type="InterPro" id="IPR017937">
    <property type="entry name" value="Thioredoxin_CS"/>
</dbReference>
<evidence type="ECO:0000259" key="2">
    <source>
        <dbReference type="PROSITE" id="PS51352"/>
    </source>
</evidence>
<protein>
    <submittedName>
        <fullName evidence="3">Putative thioredoxin h</fullName>
    </submittedName>
</protein>
<keyword evidence="4" id="KW-1185">Reference proteome</keyword>
<dbReference type="NCBIfam" id="TIGR01068">
    <property type="entry name" value="thioredoxin"/>
    <property type="match status" value="1"/>
</dbReference>
<dbReference type="EMBL" id="KV784353">
    <property type="protein sequence ID" value="OEU21669.1"/>
    <property type="molecule type" value="Genomic_DNA"/>
</dbReference>
<proteinExistence type="predicted"/>
<gene>
    <name evidence="3" type="primary">TrxH</name>
    <name evidence="3" type="ORF">FRACYDRAFT_231810</name>
</gene>
<dbReference type="InterPro" id="IPR005746">
    <property type="entry name" value="Thioredoxin"/>
</dbReference>
<name>A0A1E7FU38_9STRA</name>
<evidence type="ECO:0000313" key="3">
    <source>
        <dbReference type="EMBL" id="OEU21669.1"/>
    </source>
</evidence>
<evidence type="ECO:0000313" key="4">
    <source>
        <dbReference type="Proteomes" id="UP000095751"/>
    </source>
</evidence>
<dbReference type="AlphaFoldDB" id="A0A1E7FU38"/>
<dbReference type="InterPro" id="IPR036249">
    <property type="entry name" value="Thioredoxin-like_sf"/>
</dbReference>
<dbReference type="PRINTS" id="PR00421">
    <property type="entry name" value="THIOREDOXIN"/>
</dbReference>
<reference evidence="3 4" key="1">
    <citation type="submission" date="2016-09" db="EMBL/GenBank/DDBJ databases">
        <title>Extensive genetic diversity and differential bi-allelic expression allows diatom success in the polar Southern Ocean.</title>
        <authorList>
            <consortium name="DOE Joint Genome Institute"/>
            <person name="Mock T."/>
            <person name="Otillar R.P."/>
            <person name="Strauss J."/>
            <person name="Dupont C."/>
            <person name="Frickenhaus S."/>
            <person name="Maumus F."/>
            <person name="Mcmullan M."/>
            <person name="Sanges R."/>
            <person name="Schmutz J."/>
            <person name="Toseland A."/>
            <person name="Valas R."/>
            <person name="Veluchamy A."/>
            <person name="Ward B.J."/>
            <person name="Allen A."/>
            <person name="Barry K."/>
            <person name="Falciatore A."/>
            <person name="Ferrante M."/>
            <person name="Fortunato A.E."/>
            <person name="Gloeckner G."/>
            <person name="Gruber A."/>
            <person name="Hipkin R."/>
            <person name="Janech M."/>
            <person name="Kroth P."/>
            <person name="Leese F."/>
            <person name="Lindquist E."/>
            <person name="Lyon B.R."/>
            <person name="Martin J."/>
            <person name="Mayer C."/>
            <person name="Parker M."/>
            <person name="Quesneville H."/>
            <person name="Raymond J."/>
            <person name="Uhlig C."/>
            <person name="Valentin K.U."/>
            <person name="Worden A.Z."/>
            <person name="Armbrust E.V."/>
            <person name="Bowler C."/>
            <person name="Green B."/>
            <person name="Moulton V."/>
            <person name="Van Oosterhout C."/>
            <person name="Grigoriev I."/>
        </authorList>
    </citation>
    <scope>NUCLEOTIDE SEQUENCE [LARGE SCALE GENOMIC DNA]</scope>
    <source>
        <strain evidence="3 4">CCMP1102</strain>
    </source>
</reference>
<dbReference type="OrthoDB" id="2121326at2759"/>
<dbReference type="PROSITE" id="PS51352">
    <property type="entry name" value="THIOREDOXIN_2"/>
    <property type="match status" value="1"/>
</dbReference>
<dbReference type="InParanoid" id="A0A1E7FU38"/>
<dbReference type="Pfam" id="PF00085">
    <property type="entry name" value="Thioredoxin"/>
    <property type="match status" value="1"/>
</dbReference>
<feature type="domain" description="Thioredoxin" evidence="2">
    <location>
        <begin position="1"/>
        <end position="105"/>
    </location>
</feature>
<evidence type="ECO:0000256" key="1">
    <source>
        <dbReference type="ARBA" id="ARBA00023157"/>
    </source>
</evidence>
<dbReference type="Proteomes" id="UP000095751">
    <property type="component" value="Unassembled WGS sequence"/>
</dbReference>
<dbReference type="GO" id="GO:0015035">
    <property type="term" value="F:protein-disulfide reductase activity"/>
    <property type="evidence" value="ECO:0007669"/>
    <property type="project" value="InterPro"/>
</dbReference>
<dbReference type="Gene3D" id="3.40.30.10">
    <property type="entry name" value="Glutaredoxin"/>
    <property type="match status" value="1"/>
</dbReference>
<keyword evidence="1" id="KW-1015">Disulfide bond</keyword>
<dbReference type="PANTHER" id="PTHR46115">
    <property type="entry name" value="THIOREDOXIN-LIKE PROTEIN 1"/>
    <property type="match status" value="1"/>
</dbReference>
<dbReference type="PROSITE" id="PS00194">
    <property type="entry name" value="THIOREDOXIN_1"/>
    <property type="match status" value="1"/>
</dbReference>
<dbReference type="CDD" id="cd02947">
    <property type="entry name" value="TRX_family"/>
    <property type="match status" value="1"/>
</dbReference>
<dbReference type="FunFam" id="3.40.30.10:FF:000245">
    <property type="entry name" value="Thioredoxin"/>
    <property type="match status" value="1"/>
</dbReference>
<dbReference type="KEGG" id="fcy:FRACYDRAFT_231810"/>
<dbReference type="InterPro" id="IPR013766">
    <property type="entry name" value="Thioredoxin_domain"/>
</dbReference>
<organism evidence="3 4">
    <name type="scientific">Fragilariopsis cylindrus CCMP1102</name>
    <dbReference type="NCBI Taxonomy" id="635003"/>
    <lineage>
        <taxon>Eukaryota</taxon>
        <taxon>Sar</taxon>
        <taxon>Stramenopiles</taxon>
        <taxon>Ochrophyta</taxon>
        <taxon>Bacillariophyta</taxon>
        <taxon>Bacillariophyceae</taxon>
        <taxon>Bacillariophycidae</taxon>
        <taxon>Bacillariales</taxon>
        <taxon>Bacillariaceae</taxon>
        <taxon>Fragilariopsis</taxon>
    </lineage>
</organism>